<comment type="caution">
    <text evidence="2">The sequence shown here is derived from an EMBL/GenBank/DDBJ whole genome shotgun (WGS) entry which is preliminary data.</text>
</comment>
<evidence type="ECO:0000313" key="2">
    <source>
        <dbReference type="EMBL" id="CAG8565011.1"/>
    </source>
</evidence>
<name>A0A9N9BG31_9GLOM</name>
<dbReference type="Proteomes" id="UP000789759">
    <property type="component" value="Unassembled WGS sequence"/>
</dbReference>
<evidence type="ECO:0000256" key="1">
    <source>
        <dbReference type="SAM" id="MobiDB-lite"/>
    </source>
</evidence>
<dbReference type="AlphaFoldDB" id="A0A9N9BG31"/>
<dbReference type="EMBL" id="CAJVQA010003054">
    <property type="protein sequence ID" value="CAG8565011.1"/>
    <property type="molecule type" value="Genomic_DNA"/>
</dbReference>
<dbReference type="OrthoDB" id="2479577at2759"/>
<proteinExistence type="predicted"/>
<accession>A0A9N9BG31</accession>
<gene>
    <name evidence="2" type="ORF">CPELLU_LOCUS5383</name>
</gene>
<feature type="compositionally biased region" description="Acidic residues" evidence="1">
    <location>
        <begin position="1"/>
        <end position="20"/>
    </location>
</feature>
<keyword evidence="3" id="KW-1185">Reference proteome</keyword>
<feature type="non-terminal residue" evidence="2">
    <location>
        <position position="103"/>
    </location>
</feature>
<protein>
    <submittedName>
        <fullName evidence="2">7049_t:CDS:1</fullName>
    </submittedName>
</protein>
<organism evidence="2 3">
    <name type="scientific">Cetraspora pellucida</name>
    <dbReference type="NCBI Taxonomy" id="1433469"/>
    <lineage>
        <taxon>Eukaryota</taxon>
        <taxon>Fungi</taxon>
        <taxon>Fungi incertae sedis</taxon>
        <taxon>Mucoromycota</taxon>
        <taxon>Glomeromycotina</taxon>
        <taxon>Glomeromycetes</taxon>
        <taxon>Diversisporales</taxon>
        <taxon>Gigasporaceae</taxon>
        <taxon>Cetraspora</taxon>
    </lineage>
</organism>
<sequence length="103" mass="11989">MLYNEQSDDEFEEFDNEEFDPNQISIYQTTSIAESTGITEAFENLLVRSASSMSTGSNIKRKKTEIESTLINIEKYLLYYEKHLTNYSFPALDYSLVKDAEKY</sequence>
<evidence type="ECO:0000313" key="3">
    <source>
        <dbReference type="Proteomes" id="UP000789759"/>
    </source>
</evidence>
<feature type="region of interest" description="Disordered" evidence="1">
    <location>
        <begin position="1"/>
        <end position="21"/>
    </location>
</feature>
<reference evidence="2" key="1">
    <citation type="submission" date="2021-06" db="EMBL/GenBank/DDBJ databases">
        <authorList>
            <person name="Kallberg Y."/>
            <person name="Tangrot J."/>
            <person name="Rosling A."/>
        </authorList>
    </citation>
    <scope>NUCLEOTIDE SEQUENCE</scope>
    <source>
        <strain evidence="2">FL966</strain>
    </source>
</reference>